<organism evidence="2 3">
    <name type="scientific">Acidisoma silvae</name>
    <dbReference type="NCBI Taxonomy" id="2802396"/>
    <lineage>
        <taxon>Bacteria</taxon>
        <taxon>Pseudomonadati</taxon>
        <taxon>Pseudomonadota</taxon>
        <taxon>Alphaproteobacteria</taxon>
        <taxon>Acetobacterales</taxon>
        <taxon>Acidocellaceae</taxon>
        <taxon>Acidisoma</taxon>
    </lineage>
</organism>
<proteinExistence type="predicted"/>
<reference evidence="2" key="1">
    <citation type="journal article" date="2021" name="Microorganisms">
        <title>Acidisoma silvae sp. nov. and Acidisomacellulosilytica sp. nov., Two Acidophilic Bacteria Isolated from Decaying Wood, Hydrolyzing Cellulose and Producing Poly-3-hydroxybutyrate.</title>
        <authorList>
            <person name="Mieszkin S."/>
            <person name="Pouder E."/>
            <person name="Uroz S."/>
            <person name="Simon-Colin C."/>
            <person name="Alain K."/>
        </authorList>
    </citation>
    <scope>NUCLEOTIDE SEQUENCE</scope>
    <source>
        <strain evidence="2">HW T2.11</strain>
    </source>
</reference>
<dbReference type="Proteomes" id="UP000708298">
    <property type="component" value="Unassembled WGS sequence"/>
</dbReference>
<dbReference type="Pfam" id="PF09832">
    <property type="entry name" value="DUF2059"/>
    <property type="match status" value="1"/>
</dbReference>
<comment type="caution">
    <text evidence="2">The sequence shown here is derived from an EMBL/GenBank/DDBJ whole genome shotgun (WGS) entry which is preliminary data.</text>
</comment>
<reference evidence="2" key="2">
    <citation type="submission" date="2021-01" db="EMBL/GenBank/DDBJ databases">
        <authorList>
            <person name="Mieszkin S."/>
            <person name="Pouder E."/>
            <person name="Alain K."/>
        </authorList>
    </citation>
    <scope>NUCLEOTIDE SEQUENCE</scope>
    <source>
        <strain evidence="2">HW T2.11</strain>
    </source>
</reference>
<sequence>MSSLFSVIPGLVPGIHTTRRLDGLIRGSSPRVTKKILLALVASVALAPMAHADTAPPALTTDQMQLAMQVVQAIGIQQVADSAVDGLKIVLVQSLAANSKQTPEKVEPIVDAVLMPDIRASEPQFVATVATLYGQAFTVPEMQQILAFYQTPVGQKLQGITPALTHQMVEAGHAWIGQIGEQVLRLDADKLTAQGLKVD</sequence>
<gene>
    <name evidence="2" type="ORF">ASILVAE211_03255</name>
</gene>
<evidence type="ECO:0000259" key="1">
    <source>
        <dbReference type="Pfam" id="PF09832"/>
    </source>
</evidence>
<feature type="domain" description="DUF2059" evidence="1">
    <location>
        <begin position="125"/>
        <end position="181"/>
    </location>
</feature>
<accession>A0A964DXX9</accession>
<evidence type="ECO:0000313" key="2">
    <source>
        <dbReference type="EMBL" id="MCB8874188.1"/>
    </source>
</evidence>
<evidence type="ECO:0000313" key="3">
    <source>
        <dbReference type="Proteomes" id="UP000708298"/>
    </source>
</evidence>
<dbReference type="InterPro" id="IPR018637">
    <property type="entry name" value="DUF2059"/>
</dbReference>
<protein>
    <submittedName>
        <fullName evidence="2">DUF2059 domain-containing protein</fullName>
    </submittedName>
</protein>
<dbReference type="RefSeq" id="WP_227319837.1">
    <property type="nucleotide sequence ID" value="NZ_JAESVB010000001.1"/>
</dbReference>
<name>A0A964DXX9_9PROT</name>
<keyword evidence="3" id="KW-1185">Reference proteome</keyword>
<dbReference type="EMBL" id="JAESVB010000001">
    <property type="protein sequence ID" value="MCB8874188.1"/>
    <property type="molecule type" value="Genomic_DNA"/>
</dbReference>
<dbReference type="AlphaFoldDB" id="A0A964DXX9"/>